<comment type="caution">
    <text evidence="2">The sequence shown here is derived from an EMBL/GenBank/DDBJ whole genome shotgun (WGS) entry which is preliminary data.</text>
</comment>
<feature type="region of interest" description="Disordered" evidence="1">
    <location>
        <begin position="132"/>
        <end position="156"/>
    </location>
</feature>
<evidence type="ECO:0000313" key="2">
    <source>
        <dbReference type="EMBL" id="KAI7842842.1"/>
    </source>
</evidence>
<dbReference type="AlphaFoldDB" id="A0AAD5H7W4"/>
<sequence>MASPDGSPPGERATPRAAKPPPDMHFVREHVQQALPAALHARGLLQQTSAVAADATYAASHSREFAATMRQALPASLHRMEASIRDASWAAADVAARRREQFGSSGSYLGSYLLGGLVPQRLAELWQGGGGGSLGGWGGGGGKADSSGSDEGGMYR</sequence>
<evidence type="ECO:0000256" key="1">
    <source>
        <dbReference type="SAM" id="MobiDB-lite"/>
    </source>
</evidence>
<gene>
    <name evidence="2" type="ORF">COHA_003587</name>
</gene>
<dbReference type="EMBL" id="JADXDR010000048">
    <property type="protein sequence ID" value="KAI7842842.1"/>
    <property type="molecule type" value="Genomic_DNA"/>
</dbReference>
<keyword evidence="3" id="KW-1185">Reference proteome</keyword>
<name>A0AAD5H7W4_9CHLO</name>
<accession>A0AAD5H7W4</accession>
<feature type="region of interest" description="Disordered" evidence="1">
    <location>
        <begin position="1"/>
        <end position="23"/>
    </location>
</feature>
<feature type="compositionally biased region" description="Gly residues" evidence="1">
    <location>
        <begin position="132"/>
        <end position="143"/>
    </location>
</feature>
<proteinExistence type="predicted"/>
<organism evidence="2 3">
    <name type="scientific">Chlorella ohadii</name>
    <dbReference type="NCBI Taxonomy" id="2649997"/>
    <lineage>
        <taxon>Eukaryota</taxon>
        <taxon>Viridiplantae</taxon>
        <taxon>Chlorophyta</taxon>
        <taxon>core chlorophytes</taxon>
        <taxon>Trebouxiophyceae</taxon>
        <taxon>Chlorellales</taxon>
        <taxon>Chlorellaceae</taxon>
        <taxon>Chlorella clade</taxon>
        <taxon>Chlorella</taxon>
    </lineage>
</organism>
<evidence type="ECO:0000313" key="3">
    <source>
        <dbReference type="Proteomes" id="UP001205105"/>
    </source>
</evidence>
<protein>
    <submittedName>
        <fullName evidence="2">Uncharacterized protein</fullName>
    </submittedName>
</protein>
<dbReference type="Proteomes" id="UP001205105">
    <property type="component" value="Unassembled WGS sequence"/>
</dbReference>
<reference evidence="2" key="1">
    <citation type="submission" date="2020-11" db="EMBL/GenBank/DDBJ databases">
        <title>Chlorella ohadii genome sequencing and assembly.</title>
        <authorList>
            <person name="Murik O."/>
            <person name="Treves H."/>
            <person name="Kedem I."/>
            <person name="Shotland Y."/>
            <person name="Kaplan A."/>
        </authorList>
    </citation>
    <scope>NUCLEOTIDE SEQUENCE</scope>
    <source>
        <strain evidence="2">1</strain>
    </source>
</reference>